<dbReference type="Pfam" id="PF13391">
    <property type="entry name" value="HNH_2"/>
    <property type="match status" value="1"/>
</dbReference>
<sequence>MLCSLPMAKCCLITGAPEPSKHCHILPQTTPILTVFLLERAWDPRNCVDPVALTMPHGIGPGNDFRVDVNTSRNLIHLTPDMHALFDQN</sequence>
<feature type="non-terminal residue" evidence="2">
    <location>
        <position position="89"/>
    </location>
</feature>
<name>A0A8H3DP57_9AGAM</name>
<protein>
    <recommendedName>
        <fullName evidence="1">HNH nuclease domain-containing protein</fullName>
    </recommendedName>
</protein>
<gene>
    <name evidence="2" type="ORF">RDB_LOCUS174764</name>
</gene>
<comment type="caution">
    <text evidence="2">The sequence shown here is derived from an EMBL/GenBank/DDBJ whole genome shotgun (WGS) entry which is preliminary data.</text>
</comment>
<evidence type="ECO:0000313" key="2">
    <source>
        <dbReference type="EMBL" id="CAE6534456.1"/>
    </source>
</evidence>
<proteinExistence type="predicted"/>
<evidence type="ECO:0000259" key="1">
    <source>
        <dbReference type="Pfam" id="PF13391"/>
    </source>
</evidence>
<dbReference type="OrthoDB" id="3223806at2759"/>
<dbReference type="AlphaFoldDB" id="A0A8H3DP57"/>
<dbReference type="InterPro" id="IPR003615">
    <property type="entry name" value="HNH_nuc"/>
</dbReference>
<reference evidence="2" key="1">
    <citation type="submission" date="2021-01" db="EMBL/GenBank/DDBJ databases">
        <authorList>
            <person name="Kaushik A."/>
        </authorList>
    </citation>
    <scope>NUCLEOTIDE SEQUENCE</scope>
    <source>
        <strain evidence="2">AG6-10EEA</strain>
    </source>
</reference>
<dbReference type="EMBL" id="CAJMXA010004098">
    <property type="protein sequence ID" value="CAE6534456.1"/>
    <property type="molecule type" value="Genomic_DNA"/>
</dbReference>
<feature type="domain" description="HNH nuclease" evidence="1">
    <location>
        <begin position="11"/>
        <end position="88"/>
    </location>
</feature>
<accession>A0A8H3DP57</accession>
<evidence type="ECO:0000313" key="3">
    <source>
        <dbReference type="Proteomes" id="UP000663853"/>
    </source>
</evidence>
<dbReference type="Proteomes" id="UP000663853">
    <property type="component" value="Unassembled WGS sequence"/>
</dbReference>
<organism evidence="2 3">
    <name type="scientific">Rhizoctonia solani</name>
    <dbReference type="NCBI Taxonomy" id="456999"/>
    <lineage>
        <taxon>Eukaryota</taxon>
        <taxon>Fungi</taxon>
        <taxon>Dikarya</taxon>
        <taxon>Basidiomycota</taxon>
        <taxon>Agaricomycotina</taxon>
        <taxon>Agaricomycetes</taxon>
        <taxon>Cantharellales</taxon>
        <taxon>Ceratobasidiaceae</taxon>
        <taxon>Rhizoctonia</taxon>
    </lineage>
</organism>